<proteinExistence type="predicted"/>
<accession>A0A0C2XLV6</accession>
<dbReference type="Proteomes" id="UP000053424">
    <property type="component" value="Unassembled WGS sequence"/>
</dbReference>
<keyword evidence="2" id="KW-1133">Transmembrane helix</keyword>
<gene>
    <name evidence="4" type="ORF">M413DRAFT_12634</name>
</gene>
<feature type="compositionally biased region" description="Low complexity" evidence="1">
    <location>
        <begin position="230"/>
        <end position="241"/>
    </location>
</feature>
<reference evidence="4 5" key="1">
    <citation type="submission" date="2014-04" db="EMBL/GenBank/DDBJ databases">
        <authorList>
            <consortium name="DOE Joint Genome Institute"/>
            <person name="Kuo A."/>
            <person name="Gay G."/>
            <person name="Dore J."/>
            <person name="Kohler A."/>
            <person name="Nagy L.G."/>
            <person name="Floudas D."/>
            <person name="Copeland A."/>
            <person name="Barry K.W."/>
            <person name="Cichocki N."/>
            <person name="Veneault-Fourrey C."/>
            <person name="LaButti K."/>
            <person name="Lindquist E.A."/>
            <person name="Lipzen A."/>
            <person name="Lundell T."/>
            <person name="Morin E."/>
            <person name="Murat C."/>
            <person name="Sun H."/>
            <person name="Tunlid A."/>
            <person name="Henrissat B."/>
            <person name="Grigoriev I.V."/>
            <person name="Hibbett D.S."/>
            <person name="Martin F."/>
            <person name="Nordberg H.P."/>
            <person name="Cantor M.N."/>
            <person name="Hua S.X."/>
        </authorList>
    </citation>
    <scope>NUCLEOTIDE SEQUENCE [LARGE SCALE GENOMIC DNA]</scope>
    <source>
        <strain evidence="5">h7</strain>
    </source>
</reference>
<evidence type="ECO:0000313" key="4">
    <source>
        <dbReference type="EMBL" id="KIM38713.1"/>
    </source>
</evidence>
<organism evidence="4 5">
    <name type="scientific">Hebeloma cylindrosporum</name>
    <dbReference type="NCBI Taxonomy" id="76867"/>
    <lineage>
        <taxon>Eukaryota</taxon>
        <taxon>Fungi</taxon>
        <taxon>Dikarya</taxon>
        <taxon>Basidiomycota</taxon>
        <taxon>Agaricomycotina</taxon>
        <taxon>Agaricomycetes</taxon>
        <taxon>Agaricomycetidae</taxon>
        <taxon>Agaricales</taxon>
        <taxon>Agaricineae</taxon>
        <taxon>Hymenogastraceae</taxon>
        <taxon>Hebeloma</taxon>
    </lineage>
</organism>
<sequence length="292" mass="31071">MLSLTSFSCFVLLILSALPLSQALVNTTIDDRDPRISYVPPSSWFLDEGVNADYGGAHMRTEDPNAYATVTLKFVSFYVLAAKWPYSVTTDIEIDGGIHVLVDMRDYDSDDVGSGLSTVPYSVVASWIGTTSGEHTLRISVPVGGEYAIVDGLMQVHVLSDPSSSSGSISTKGGNNASGSRVIVGVVCAVIAIALIFLLWWFCFRRRGRNNAMNELDPPYTGGAGTPPIDDYNQDGYDGYGSSPRMVESVAPSAYRPRNRAGGVQSLASSRQDGLASVAQSVVGGPPPRGFA</sequence>
<dbReference type="AlphaFoldDB" id="A0A0C2XLV6"/>
<evidence type="ECO:0000256" key="3">
    <source>
        <dbReference type="SAM" id="SignalP"/>
    </source>
</evidence>
<dbReference type="HOGENOM" id="CLU_773976_0_0_1"/>
<feature type="transmembrane region" description="Helical" evidence="2">
    <location>
        <begin position="182"/>
        <end position="204"/>
    </location>
</feature>
<feature type="region of interest" description="Disordered" evidence="1">
    <location>
        <begin position="214"/>
        <end position="272"/>
    </location>
</feature>
<keyword evidence="5" id="KW-1185">Reference proteome</keyword>
<protein>
    <submittedName>
        <fullName evidence="4">Uncharacterized protein</fullName>
    </submittedName>
</protein>
<dbReference type="EMBL" id="KN831789">
    <property type="protein sequence ID" value="KIM38713.1"/>
    <property type="molecule type" value="Genomic_DNA"/>
</dbReference>
<reference evidence="5" key="2">
    <citation type="submission" date="2015-01" db="EMBL/GenBank/DDBJ databases">
        <title>Evolutionary Origins and Diversification of the Mycorrhizal Mutualists.</title>
        <authorList>
            <consortium name="DOE Joint Genome Institute"/>
            <consortium name="Mycorrhizal Genomics Consortium"/>
            <person name="Kohler A."/>
            <person name="Kuo A."/>
            <person name="Nagy L.G."/>
            <person name="Floudas D."/>
            <person name="Copeland A."/>
            <person name="Barry K.W."/>
            <person name="Cichocki N."/>
            <person name="Veneault-Fourrey C."/>
            <person name="LaButti K."/>
            <person name="Lindquist E.A."/>
            <person name="Lipzen A."/>
            <person name="Lundell T."/>
            <person name="Morin E."/>
            <person name="Murat C."/>
            <person name="Riley R."/>
            <person name="Ohm R."/>
            <person name="Sun H."/>
            <person name="Tunlid A."/>
            <person name="Henrissat B."/>
            <person name="Grigoriev I.V."/>
            <person name="Hibbett D.S."/>
            <person name="Martin F."/>
        </authorList>
    </citation>
    <scope>NUCLEOTIDE SEQUENCE [LARGE SCALE GENOMIC DNA]</scope>
    <source>
        <strain evidence="5">h7</strain>
    </source>
</reference>
<feature type="signal peptide" evidence="3">
    <location>
        <begin position="1"/>
        <end position="23"/>
    </location>
</feature>
<keyword evidence="2" id="KW-0472">Membrane</keyword>
<keyword evidence="2" id="KW-0812">Transmembrane</keyword>
<feature type="chain" id="PRO_5002159027" evidence="3">
    <location>
        <begin position="24"/>
        <end position="292"/>
    </location>
</feature>
<evidence type="ECO:0000313" key="5">
    <source>
        <dbReference type="Proteomes" id="UP000053424"/>
    </source>
</evidence>
<dbReference type="OrthoDB" id="3234968at2759"/>
<name>A0A0C2XLV6_HEBCY</name>
<keyword evidence="3" id="KW-0732">Signal</keyword>
<evidence type="ECO:0000256" key="1">
    <source>
        <dbReference type="SAM" id="MobiDB-lite"/>
    </source>
</evidence>
<evidence type="ECO:0000256" key="2">
    <source>
        <dbReference type="SAM" id="Phobius"/>
    </source>
</evidence>